<comment type="pathway">
    <text evidence="1">Cell wall biogenesis; lipoteichoic acid biosynthesis.</text>
</comment>
<reference evidence="2 3" key="1">
    <citation type="submission" date="2019-03" db="EMBL/GenBank/DDBJ databases">
        <title>Diversity of the mouse oral microbiome.</title>
        <authorList>
            <person name="Joseph S."/>
            <person name="Aduse-Opoku J."/>
            <person name="Curtis M."/>
            <person name="Wade W."/>
            <person name="Hashim A."/>
        </authorList>
    </citation>
    <scope>NUCLEOTIDE SEQUENCE [LARGE SCALE GENOMIC DNA]</scope>
    <source>
        <strain evidence="2 3">WM131</strain>
    </source>
</reference>
<dbReference type="Pfam" id="PF04914">
    <property type="entry name" value="DltD"/>
    <property type="match status" value="1"/>
</dbReference>
<evidence type="ECO:0000256" key="1">
    <source>
        <dbReference type="PIRNR" id="PIRNR021438"/>
    </source>
</evidence>
<evidence type="ECO:0000313" key="2">
    <source>
        <dbReference type="EMBL" id="TFU97271.1"/>
    </source>
</evidence>
<dbReference type="Proteomes" id="UP000297253">
    <property type="component" value="Unassembled WGS sequence"/>
</dbReference>
<dbReference type="AlphaFoldDB" id="A0A4Y9J9R6"/>
<dbReference type="InterPro" id="IPR023896">
    <property type="entry name" value="LTA_DltD"/>
</dbReference>
<dbReference type="EMBL" id="SPPD01000013">
    <property type="protein sequence ID" value="TFU97271.1"/>
    <property type="molecule type" value="Genomic_DNA"/>
</dbReference>
<dbReference type="InterPro" id="IPR006998">
    <property type="entry name" value="DltD"/>
</dbReference>
<proteinExistence type="inferred from homology"/>
<comment type="caution">
    <text evidence="2">The sequence shown here is derived from an EMBL/GenBank/DDBJ whole genome shotgun (WGS) entry which is preliminary data.</text>
</comment>
<dbReference type="GO" id="GO:0005886">
    <property type="term" value="C:plasma membrane"/>
    <property type="evidence" value="ECO:0007669"/>
    <property type="project" value="UniProtKB-UniRule"/>
</dbReference>
<dbReference type="NCBIfam" id="TIGR04092">
    <property type="entry name" value="LTA_DltD"/>
    <property type="match status" value="1"/>
</dbReference>
<sequence length="426" mass="49176">MLKRLWLILGPVFCAALLVALLLVFFPTKLRHDFEAEKRSAVTLTAASFKGRMQKVQALTDANHRFVPFFGSSEWLRFDSMHPSVLAEKYDRSYRPYLLGQRGAASLNQYFGMQQMLPELENQTVVYVVSPQWFTKTGYDASAFQQYFNSDQLTSFLTQQEGDVAAHHAAERLLQLYPNIAMADIVKKVADRTPLSASEDQFVGLMARINKRQDIFFSSLIPSYNQHYDQRVLPELSRLPDEFSYQELEKVAIQEAEKHTKSNDLGIDDKFYKKRLKAKLRELKGAQKNLSYIKSPEYTDLQLVLTQFAKSKINVLFVIPPVNEKWMAYTGLRQDMYQQTVKKIKYQLESQGFTNIADFSKDGGNPYFMQDTIHMGWLGWLEFDKVVDPFVSNPKPAPAYHLNSAFFSKEWADYEGEVKEFSLDTK</sequence>
<protein>
    <recommendedName>
        <fullName evidence="1">Protein DltD</fullName>
    </recommendedName>
</protein>
<dbReference type="GO" id="GO:0070395">
    <property type="term" value="P:lipoteichoic acid biosynthetic process"/>
    <property type="evidence" value="ECO:0007669"/>
    <property type="project" value="UniProtKB-UniRule"/>
</dbReference>
<evidence type="ECO:0000313" key="3">
    <source>
        <dbReference type="Proteomes" id="UP000297253"/>
    </source>
</evidence>
<dbReference type="PIRSF" id="PIRSF021438">
    <property type="entry name" value="DltD"/>
    <property type="match status" value="1"/>
</dbReference>
<keyword evidence="1" id="KW-1003">Cell membrane</keyword>
<comment type="similarity">
    <text evidence="1">Belongs to the DltD family.</text>
</comment>
<dbReference type="STRING" id="1432788.BU202_10265"/>
<dbReference type="PANTHER" id="PTHR40039:SF1">
    <property type="entry name" value="PROTEIN DLTD"/>
    <property type="match status" value="1"/>
</dbReference>
<dbReference type="RefSeq" id="WP_135182418.1">
    <property type="nucleotide sequence ID" value="NZ_JADGKZ010000013.1"/>
</dbReference>
<gene>
    <name evidence="2" type="primary">dltD</name>
    <name evidence="2" type="ORF">E4T82_08560</name>
</gene>
<organism evidence="2 3">
    <name type="scientific">Streptococcus cuniculi</name>
    <dbReference type="NCBI Taxonomy" id="1432788"/>
    <lineage>
        <taxon>Bacteria</taxon>
        <taxon>Bacillati</taxon>
        <taxon>Bacillota</taxon>
        <taxon>Bacilli</taxon>
        <taxon>Lactobacillales</taxon>
        <taxon>Streptococcaceae</taxon>
        <taxon>Streptococcus</taxon>
    </lineage>
</organism>
<name>A0A4Y9J9R6_9STRE</name>
<dbReference type="PANTHER" id="PTHR40039">
    <property type="entry name" value="PROTEIN DLTD"/>
    <property type="match status" value="1"/>
</dbReference>
<keyword evidence="1" id="KW-0472">Membrane</keyword>
<accession>A0A4Y9J9R6</accession>
<dbReference type="UniPathway" id="UPA00556"/>
<dbReference type="OrthoDB" id="1700484at2"/>